<gene>
    <name evidence="3" type="ORF">CH339_10490</name>
</gene>
<comment type="caution">
    <text evidence="3">The sequence shown here is derived from an EMBL/GenBank/DDBJ whole genome shotgun (WGS) entry which is preliminary data.</text>
</comment>
<keyword evidence="1" id="KW-0732">Signal</keyword>
<reference evidence="3 4" key="1">
    <citation type="submission" date="2017-07" db="EMBL/GenBank/DDBJ databases">
        <title>Draft Genome Sequences of Select Purple Nonsulfur Bacteria.</title>
        <authorList>
            <person name="Lasarre B."/>
            <person name="Mckinlay J.B."/>
        </authorList>
    </citation>
    <scope>NUCLEOTIDE SEQUENCE [LARGE SCALE GENOMIC DNA]</scope>
    <source>
        <strain evidence="3 4">DSM 11290</strain>
    </source>
</reference>
<proteinExistence type="predicted"/>
<dbReference type="Pfam" id="PF06904">
    <property type="entry name" value="Extensin-like_C"/>
    <property type="match status" value="1"/>
</dbReference>
<feature type="chain" id="PRO_5016271313" description="Extensin-like C-terminal domain-containing protein" evidence="1">
    <location>
        <begin position="24"/>
        <end position="224"/>
    </location>
</feature>
<dbReference type="AlphaFoldDB" id="A0A327JM22"/>
<dbReference type="EMBL" id="NPEV01000019">
    <property type="protein sequence ID" value="RAI27357.1"/>
    <property type="molecule type" value="Genomic_DNA"/>
</dbReference>
<sequence>MPIRHPWRLAAALFTALVLTACAAGMMAFDDSREEWRSQADRTCRASGRVTPSPFVTPLEPIFEEGECGADVPYKVTAAADGSVAFSVPATLACPMLPALDRWLQTVVQPAAGETLDSKIVSVDVAASYVCRTRNNKPGAKVSEHAYANAIDISAFRTEDGRRVAVADGWHGKADEAAFLKTVHDKACGPFNTVIGPDGDRHHQDHFHLDLARRGRNGDGKFCQ</sequence>
<feature type="signal peptide" evidence="1">
    <location>
        <begin position="1"/>
        <end position="23"/>
    </location>
</feature>
<dbReference type="OrthoDB" id="9809788at2"/>
<dbReference type="RefSeq" id="WP_111434312.1">
    <property type="nucleotide sequence ID" value="NZ_JACIGG010000021.1"/>
</dbReference>
<organism evidence="3 4">
    <name type="scientific">Rhodobium orientis</name>
    <dbReference type="NCBI Taxonomy" id="34017"/>
    <lineage>
        <taxon>Bacteria</taxon>
        <taxon>Pseudomonadati</taxon>
        <taxon>Pseudomonadota</taxon>
        <taxon>Alphaproteobacteria</taxon>
        <taxon>Hyphomicrobiales</taxon>
        <taxon>Rhodobiaceae</taxon>
        <taxon>Rhodobium</taxon>
    </lineage>
</organism>
<evidence type="ECO:0000313" key="4">
    <source>
        <dbReference type="Proteomes" id="UP000249299"/>
    </source>
</evidence>
<keyword evidence="4" id="KW-1185">Reference proteome</keyword>
<protein>
    <recommendedName>
        <fullName evidence="2">Extensin-like C-terminal domain-containing protein</fullName>
    </recommendedName>
</protein>
<feature type="domain" description="Extensin-like C-terminal" evidence="2">
    <location>
        <begin position="44"/>
        <end position="224"/>
    </location>
</feature>
<accession>A0A327JM22</accession>
<dbReference type="InterPro" id="IPR009683">
    <property type="entry name" value="Extensin-like_C"/>
</dbReference>
<evidence type="ECO:0000259" key="2">
    <source>
        <dbReference type="Pfam" id="PF06904"/>
    </source>
</evidence>
<dbReference type="Proteomes" id="UP000249299">
    <property type="component" value="Unassembled WGS sequence"/>
</dbReference>
<dbReference type="PROSITE" id="PS51257">
    <property type="entry name" value="PROKAR_LIPOPROTEIN"/>
    <property type="match status" value="1"/>
</dbReference>
<evidence type="ECO:0000256" key="1">
    <source>
        <dbReference type="SAM" id="SignalP"/>
    </source>
</evidence>
<name>A0A327JM22_9HYPH</name>
<evidence type="ECO:0000313" key="3">
    <source>
        <dbReference type="EMBL" id="RAI27357.1"/>
    </source>
</evidence>